<evidence type="ECO:0000313" key="2">
    <source>
        <dbReference type="EMBL" id="KKS37707.1"/>
    </source>
</evidence>
<evidence type="ECO:0000256" key="1">
    <source>
        <dbReference type="SAM" id="Phobius"/>
    </source>
</evidence>
<feature type="transmembrane region" description="Helical" evidence="1">
    <location>
        <begin position="28"/>
        <end position="56"/>
    </location>
</feature>
<organism evidence="2 3">
    <name type="scientific">candidate division WWE3 bacterium GW2011_GWF1_42_14</name>
    <dbReference type="NCBI Taxonomy" id="1619138"/>
    <lineage>
        <taxon>Bacteria</taxon>
        <taxon>Katanobacteria</taxon>
    </lineage>
</organism>
<accession>A0A0G0YLQ8</accession>
<protein>
    <submittedName>
        <fullName evidence="2">Uncharacterized protein</fullName>
    </submittedName>
</protein>
<dbReference type="EMBL" id="LCCU01000012">
    <property type="protein sequence ID" value="KKS37707.1"/>
    <property type="molecule type" value="Genomic_DNA"/>
</dbReference>
<dbReference type="Proteomes" id="UP000033847">
    <property type="component" value="Unassembled WGS sequence"/>
</dbReference>
<reference evidence="2 3" key="1">
    <citation type="journal article" date="2015" name="Nature">
        <title>rRNA introns, odd ribosomes, and small enigmatic genomes across a large radiation of phyla.</title>
        <authorList>
            <person name="Brown C.T."/>
            <person name="Hug L.A."/>
            <person name="Thomas B.C."/>
            <person name="Sharon I."/>
            <person name="Castelle C.J."/>
            <person name="Singh A."/>
            <person name="Wilkins M.J."/>
            <person name="Williams K.H."/>
            <person name="Banfield J.F."/>
        </authorList>
    </citation>
    <scope>NUCLEOTIDE SEQUENCE [LARGE SCALE GENOMIC DNA]</scope>
</reference>
<name>A0A0G0YLQ8_UNCKA</name>
<comment type="caution">
    <text evidence="2">The sequence shown here is derived from an EMBL/GenBank/DDBJ whole genome shotgun (WGS) entry which is preliminary data.</text>
</comment>
<dbReference type="AlphaFoldDB" id="A0A0G0YLQ8"/>
<evidence type="ECO:0000313" key="3">
    <source>
        <dbReference type="Proteomes" id="UP000033847"/>
    </source>
</evidence>
<keyword evidence="1" id="KW-0472">Membrane</keyword>
<feature type="transmembrane region" description="Helical" evidence="1">
    <location>
        <begin position="76"/>
        <end position="94"/>
    </location>
</feature>
<sequence length="161" mass="18308">MSNKNEINLENKIMGRVISGEVKMKPRLYFILGSIMSFVGLVGLITGSVFFTNLTLFLIRKQGPGTGRLLLMLDSFPLWVPFLAVLLVILGSMVLKKYDFSYKRNFPVLVLTLLIAVLLSAKIIDSLGLNEIWSRRGPMKRFYTSDQQEVLGKQGPRYNRY</sequence>
<feature type="transmembrane region" description="Helical" evidence="1">
    <location>
        <begin position="106"/>
        <end position="124"/>
    </location>
</feature>
<gene>
    <name evidence="2" type="ORF">UV00_C0012G0006</name>
</gene>
<proteinExistence type="predicted"/>
<keyword evidence="1" id="KW-0812">Transmembrane</keyword>
<keyword evidence="1" id="KW-1133">Transmembrane helix</keyword>